<evidence type="ECO:0008006" key="14">
    <source>
        <dbReference type="Google" id="ProtNLM"/>
    </source>
</evidence>
<dbReference type="SUPFAM" id="SSF57850">
    <property type="entry name" value="RING/U-box"/>
    <property type="match status" value="1"/>
</dbReference>
<accession>A0AA36E6D7</accession>
<evidence type="ECO:0000256" key="8">
    <source>
        <dbReference type="SAM" id="MobiDB-lite"/>
    </source>
</evidence>
<evidence type="ECO:0000256" key="3">
    <source>
        <dbReference type="ARBA" id="ARBA00022833"/>
    </source>
</evidence>
<dbReference type="Pfam" id="PF12906">
    <property type="entry name" value="RINGv"/>
    <property type="match status" value="1"/>
</dbReference>
<dbReference type="GO" id="GO:0004842">
    <property type="term" value="F:ubiquitin-protein transferase activity"/>
    <property type="evidence" value="ECO:0007669"/>
    <property type="project" value="TreeGrafter"/>
</dbReference>
<evidence type="ECO:0000259" key="10">
    <source>
        <dbReference type="PROSITE" id="PS51292"/>
    </source>
</evidence>
<dbReference type="CDD" id="cd16495">
    <property type="entry name" value="RING_CH-C4HC3_MARCH"/>
    <property type="match status" value="1"/>
</dbReference>
<dbReference type="GO" id="GO:0016567">
    <property type="term" value="P:protein ubiquitination"/>
    <property type="evidence" value="ECO:0007669"/>
    <property type="project" value="TreeGrafter"/>
</dbReference>
<evidence type="ECO:0000313" key="13">
    <source>
        <dbReference type="Proteomes" id="UP001177003"/>
    </source>
</evidence>
<evidence type="ECO:0000256" key="7">
    <source>
        <dbReference type="ARBA" id="ARBA00023242"/>
    </source>
</evidence>
<dbReference type="InterPro" id="IPR011016">
    <property type="entry name" value="Znf_RING-CH"/>
</dbReference>
<sequence>MYKSNLVMGSKNPLEIIEWSNHEIIPKEDEVFSFQHQLPPLDFRYPESGCSNYDLDPTYLMDIISKNPICSSMEILPDPTLYENGFLVGRDDVLGFPDQEMSTMNSLSFPNQEIPLMNSLGFPNQEMHITNTLGFSHQTQTQPAIMAPMNIDDKEETKMVRSGYEKPQKKLDQKGDNGNGNNGGCDSNYPSRMALSRETISQFFYMPITQAAKELNVGLTLLKKRCRELGIRRWPHRKLMSLQTLINNVQELEKSSGNGVEEKLQEAIMRLENERKKMEEIPDLQLEDNTKRLRQACFKANYKKRKTIGNNSSTSITIYRQSPSSCSSTCVDNGGYEAIEGGYGGDFAEQEEMKSLLYTDQSYNIKLTISSVQHQFHLLDPSFKMEDHLISRVDQLSDAANLPTDTTEYEASVEKEPLIPSTECRICQEEDSIKNLEVPCACSGSLKFAHRKCVQRWCNEKRDIICEICHQPYKSGYSAPTPQSQDTVIDISGSWAIAGTPVDMNDPRALPMAAENNYDEYEDNSTSAASFCRSAAIILMGLLLLRHALTIGYGGSDNDDDDVDDPSAFFALFVLRAAGFLLPCYIMIWAISILQHRRQSQEREALAAADVAFMIHSGQHRGLQVTIAPGPAMSPTPVIPVPNYP</sequence>
<reference evidence="12" key="1">
    <citation type="submission" date="2023-04" db="EMBL/GenBank/DDBJ databases">
        <authorList>
            <person name="Vijverberg K."/>
            <person name="Xiong W."/>
            <person name="Schranz E."/>
        </authorList>
    </citation>
    <scope>NUCLEOTIDE SEQUENCE</scope>
</reference>
<keyword evidence="5" id="KW-0238">DNA-binding</keyword>
<evidence type="ECO:0000256" key="1">
    <source>
        <dbReference type="ARBA" id="ARBA00022723"/>
    </source>
</evidence>
<keyword evidence="1" id="KW-0479">Metal-binding</keyword>
<dbReference type="PROSITE" id="PS51519">
    <property type="entry name" value="RWP_RK"/>
    <property type="match status" value="1"/>
</dbReference>
<evidence type="ECO:0000256" key="4">
    <source>
        <dbReference type="ARBA" id="ARBA00023015"/>
    </source>
</evidence>
<feature type="transmembrane region" description="Helical" evidence="9">
    <location>
        <begin position="568"/>
        <end position="594"/>
    </location>
</feature>
<dbReference type="PROSITE" id="PS51292">
    <property type="entry name" value="ZF_RING_CH"/>
    <property type="match status" value="1"/>
</dbReference>
<dbReference type="FunFam" id="3.30.40.10:FF:000146">
    <property type="entry name" value="RING/FYVE/PHD zinc finger protein"/>
    <property type="match status" value="1"/>
</dbReference>
<feature type="compositionally biased region" description="Basic and acidic residues" evidence="8">
    <location>
        <begin position="161"/>
        <end position="175"/>
    </location>
</feature>
<dbReference type="GO" id="GO:0016020">
    <property type="term" value="C:membrane"/>
    <property type="evidence" value="ECO:0007669"/>
    <property type="project" value="TreeGrafter"/>
</dbReference>
<dbReference type="GO" id="GO:0008270">
    <property type="term" value="F:zinc ion binding"/>
    <property type="evidence" value="ECO:0007669"/>
    <property type="project" value="UniProtKB-KW"/>
</dbReference>
<gene>
    <name evidence="12" type="ORF">LSALG_LOCUS23513</name>
</gene>
<keyword evidence="9" id="KW-1133">Transmembrane helix</keyword>
<dbReference type="InterPro" id="IPR022143">
    <property type="entry name" value="DUF3675"/>
</dbReference>
<keyword evidence="9" id="KW-0812">Transmembrane</keyword>
<keyword evidence="9" id="KW-0472">Membrane</keyword>
<organism evidence="12 13">
    <name type="scientific">Lactuca saligna</name>
    <name type="common">Willowleaf lettuce</name>
    <dbReference type="NCBI Taxonomy" id="75948"/>
    <lineage>
        <taxon>Eukaryota</taxon>
        <taxon>Viridiplantae</taxon>
        <taxon>Streptophyta</taxon>
        <taxon>Embryophyta</taxon>
        <taxon>Tracheophyta</taxon>
        <taxon>Spermatophyta</taxon>
        <taxon>Magnoliopsida</taxon>
        <taxon>eudicotyledons</taxon>
        <taxon>Gunneridae</taxon>
        <taxon>Pentapetalae</taxon>
        <taxon>asterids</taxon>
        <taxon>campanulids</taxon>
        <taxon>Asterales</taxon>
        <taxon>Asteraceae</taxon>
        <taxon>Cichorioideae</taxon>
        <taxon>Cichorieae</taxon>
        <taxon>Lactucinae</taxon>
        <taxon>Lactuca</taxon>
    </lineage>
</organism>
<keyword evidence="6" id="KW-0804">Transcription</keyword>
<dbReference type="SMART" id="SM00744">
    <property type="entry name" value="RINGv"/>
    <property type="match status" value="1"/>
</dbReference>
<dbReference type="PANTHER" id="PTHR23012">
    <property type="entry name" value="RING/FYVE/PHD ZINC FINGER DOMAIN-CONTAINING"/>
    <property type="match status" value="1"/>
</dbReference>
<name>A0AA36E6D7_LACSI</name>
<evidence type="ECO:0000259" key="11">
    <source>
        <dbReference type="PROSITE" id="PS51519"/>
    </source>
</evidence>
<evidence type="ECO:0000313" key="12">
    <source>
        <dbReference type="EMBL" id="CAI9283948.1"/>
    </source>
</evidence>
<dbReference type="AlphaFoldDB" id="A0AA36E6D7"/>
<dbReference type="InterPro" id="IPR013083">
    <property type="entry name" value="Znf_RING/FYVE/PHD"/>
</dbReference>
<evidence type="ECO:0000256" key="5">
    <source>
        <dbReference type="ARBA" id="ARBA00023125"/>
    </source>
</evidence>
<keyword evidence="2" id="KW-0863">Zinc-finger</keyword>
<dbReference type="InterPro" id="IPR033275">
    <property type="entry name" value="MARCH-like"/>
</dbReference>
<feature type="domain" description="RWP-RK" evidence="11">
    <location>
        <begin position="175"/>
        <end position="262"/>
    </location>
</feature>
<keyword evidence="7" id="KW-0539">Nucleus</keyword>
<keyword evidence="4" id="KW-0805">Transcription regulation</keyword>
<proteinExistence type="predicted"/>
<keyword evidence="13" id="KW-1185">Reference proteome</keyword>
<dbReference type="Pfam" id="PF02042">
    <property type="entry name" value="RWP-RK"/>
    <property type="match status" value="1"/>
</dbReference>
<dbReference type="Proteomes" id="UP001177003">
    <property type="component" value="Chromosome 5"/>
</dbReference>
<dbReference type="Pfam" id="PF12428">
    <property type="entry name" value="DUF3675"/>
    <property type="match status" value="1"/>
</dbReference>
<dbReference type="PANTHER" id="PTHR23012:SF218">
    <property type="entry name" value="ZINC FINGER, RING-CH-TYPE, ZINC FINGER, RING_FYVE_PHD-TYPE-RELATED"/>
    <property type="match status" value="1"/>
</dbReference>
<evidence type="ECO:0000256" key="9">
    <source>
        <dbReference type="SAM" id="Phobius"/>
    </source>
</evidence>
<dbReference type="GO" id="GO:0003677">
    <property type="term" value="F:DNA binding"/>
    <property type="evidence" value="ECO:0007669"/>
    <property type="project" value="UniProtKB-KW"/>
</dbReference>
<dbReference type="Gene3D" id="3.30.40.10">
    <property type="entry name" value="Zinc/RING finger domain, C3HC4 (zinc finger)"/>
    <property type="match status" value="1"/>
</dbReference>
<dbReference type="EMBL" id="OX465081">
    <property type="protein sequence ID" value="CAI9283948.1"/>
    <property type="molecule type" value="Genomic_DNA"/>
</dbReference>
<feature type="domain" description="RING-CH-type" evidence="10">
    <location>
        <begin position="416"/>
        <end position="476"/>
    </location>
</feature>
<feature type="region of interest" description="Disordered" evidence="8">
    <location>
        <begin position="161"/>
        <end position="190"/>
    </location>
</feature>
<evidence type="ECO:0000256" key="2">
    <source>
        <dbReference type="ARBA" id="ARBA00022771"/>
    </source>
</evidence>
<dbReference type="InterPro" id="IPR003035">
    <property type="entry name" value="RWP-RK_dom"/>
</dbReference>
<protein>
    <recommendedName>
        <fullName evidence="14">RING-CH-type domain-containing protein</fullName>
    </recommendedName>
</protein>
<evidence type="ECO:0000256" key="6">
    <source>
        <dbReference type="ARBA" id="ARBA00023163"/>
    </source>
</evidence>
<keyword evidence="3" id="KW-0862">Zinc</keyword>